<dbReference type="AlphaFoldDB" id="G1MH85"/>
<evidence type="ECO:0000256" key="9">
    <source>
        <dbReference type="ARBA" id="ARBA00023180"/>
    </source>
</evidence>
<evidence type="ECO:0000313" key="10">
    <source>
        <dbReference type="Ensembl" id="ENSAMEP00000018719.2"/>
    </source>
</evidence>
<proteinExistence type="inferred from homology"/>
<dbReference type="STRING" id="9646.ENSAMEP00000018719"/>
<dbReference type="PANTHER" id="PTHR48486">
    <property type="entry name" value="INTERLEUKIN-13"/>
    <property type="match status" value="1"/>
</dbReference>
<keyword evidence="11" id="KW-1185">Reference proteome</keyword>
<keyword evidence="9" id="KW-0325">Glycoprotein</keyword>
<dbReference type="InterPro" id="IPR020470">
    <property type="entry name" value="IL-13"/>
</dbReference>
<keyword evidence="6" id="KW-0964">Secreted</keyword>
<dbReference type="SUPFAM" id="SSF47266">
    <property type="entry name" value="4-helical cytokines"/>
    <property type="match status" value="1"/>
</dbReference>
<reference evidence="10" key="3">
    <citation type="submission" date="2025-09" db="UniProtKB">
        <authorList>
            <consortium name="Ensembl"/>
        </authorList>
    </citation>
    <scope>IDENTIFICATION</scope>
</reference>
<dbReference type="eggNOG" id="ENOG502SZKX">
    <property type="taxonomic scope" value="Eukaryota"/>
</dbReference>
<keyword evidence="5" id="KW-0202">Cytokine</keyword>
<protein>
    <recommendedName>
        <fullName evidence="4">Interleukin-13</fullName>
    </recommendedName>
</protein>
<dbReference type="GO" id="GO:1903660">
    <property type="term" value="P:negative regulation of complement-dependent cytotoxicity"/>
    <property type="evidence" value="ECO:0007669"/>
    <property type="project" value="Ensembl"/>
</dbReference>
<organism evidence="10 11">
    <name type="scientific">Ailuropoda melanoleuca</name>
    <name type="common">Giant panda</name>
    <dbReference type="NCBI Taxonomy" id="9646"/>
    <lineage>
        <taxon>Eukaryota</taxon>
        <taxon>Metazoa</taxon>
        <taxon>Chordata</taxon>
        <taxon>Craniata</taxon>
        <taxon>Vertebrata</taxon>
        <taxon>Euteleostomi</taxon>
        <taxon>Mammalia</taxon>
        <taxon>Eutheria</taxon>
        <taxon>Laurasiatheria</taxon>
        <taxon>Carnivora</taxon>
        <taxon>Caniformia</taxon>
        <taxon>Ursidae</taxon>
        <taxon>Ailuropoda</taxon>
    </lineage>
</organism>
<comment type="similarity">
    <text evidence="2">Belongs to the IL-4/IL-13 family.</text>
</comment>
<dbReference type="Proteomes" id="UP000008912">
    <property type="component" value="Unassembled WGS sequence"/>
</dbReference>
<dbReference type="GO" id="GO:0032733">
    <property type="term" value="P:positive regulation of interleukin-10 production"/>
    <property type="evidence" value="ECO:0007669"/>
    <property type="project" value="Ensembl"/>
</dbReference>
<dbReference type="Gene3D" id="1.20.1250.10">
    <property type="match status" value="1"/>
</dbReference>
<evidence type="ECO:0000256" key="2">
    <source>
        <dbReference type="ARBA" id="ARBA00009855"/>
    </source>
</evidence>
<dbReference type="GO" id="GO:0032905">
    <property type="term" value="P:transforming growth factor beta1 production"/>
    <property type="evidence" value="ECO:0007669"/>
    <property type="project" value="Ensembl"/>
</dbReference>
<evidence type="ECO:0000256" key="1">
    <source>
        <dbReference type="ARBA" id="ARBA00004613"/>
    </source>
</evidence>
<dbReference type="GO" id="GO:0007179">
    <property type="term" value="P:transforming growth factor beta receptor signaling pathway"/>
    <property type="evidence" value="ECO:0007669"/>
    <property type="project" value="Ensembl"/>
</dbReference>
<keyword evidence="7" id="KW-0732">Signal</keyword>
<reference evidence="10 11" key="1">
    <citation type="journal article" date="2010" name="Nature">
        <title>The sequence and de novo assembly of the giant panda genome.</title>
        <authorList>
            <person name="Li R."/>
            <person name="Fan W."/>
            <person name="Tian G."/>
            <person name="Zhu H."/>
            <person name="He L."/>
            <person name="Cai J."/>
            <person name="Huang Q."/>
            <person name="Cai Q."/>
            <person name="Li B."/>
            <person name="Bai Y."/>
            <person name="Zhang Z."/>
            <person name="Zhang Y."/>
            <person name="Wang W."/>
            <person name="Li J."/>
            <person name="Wei F."/>
            <person name="Li H."/>
            <person name="Jian M."/>
            <person name="Li J."/>
            <person name="Zhang Z."/>
            <person name="Nielsen R."/>
            <person name="Li D."/>
            <person name="Gu W."/>
            <person name="Yang Z."/>
            <person name="Xuan Z."/>
            <person name="Ryder O.A."/>
            <person name="Leung F.C."/>
            <person name="Zhou Y."/>
            <person name="Cao J."/>
            <person name="Sun X."/>
            <person name="Fu Y."/>
            <person name="Fang X."/>
            <person name="Guo X."/>
            <person name="Wang B."/>
            <person name="Hou R."/>
            <person name="Shen F."/>
            <person name="Mu B."/>
            <person name="Ni P."/>
            <person name="Lin R."/>
            <person name="Qian W."/>
            <person name="Wang G."/>
            <person name="Yu C."/>
            <person name="Nie W."/>
            <person name="Wang J."/>
            <person name="Wu Z."/>
            <person name="Liang H."/>
            <person name="Min J."/>
            <person name="Wu Q."/>
            <person name="Cheng S."/>
            <person name="Ruan J."/>
            <person name="Wang M."/>
            <person name="Shi Z."/>
            <person name="Wen M."/>
            <person name="Liu B."/>
            <person name="Ren X."/>
            <person name="Zheng H."/>
            <person name="Dong D."/>
            <person name="Cook K."/>
            <person name="Shan G."/>
            <person name="Zhang H."/>
            <person name="Kosiol C."/>
            <person name="Xie X."/>
            <person name="Lu Z."/>
            <person name="Zheng H."/>
            <person name="Li Y."/>
            <person name="Steiner C.C."/>
            <person name="Lam T.T."/>
            <person name="Lin S."/>
            <person name="Zhang Q."/>
            <person name="Li G."/>
            <person name="Tian J."/>
            <person name="Gong T."/>
            <person name="Liu H."/>
            <person name="Zhang D."/>
            <person name="Fang L."/>
            <person name="Ye C."/>
            <person name="Zhang J."/>
            <person name="Hu W."/>
            <person name="Xu A."/>
            <person name="Ren Y."/>
            <person name="Zhang G."/>
            <person name="Bruford M.W."/>
            <person name="Li Q."/>
            <person name="Ma L."/>
            <person name="Guo Y."/>
            <person name="An N."/>
            <person name="Hu Y."/>
            <person name="Zheng Y."/>
            <person name="Shi Y."/>
            <person name="Li Z."/>
            <person name="Liu Q."/>
            <person name="Chen Y."/>
            <person name="Zhao J."/>
            <person name="Qu N."/>
            <person name="Zhao S."/>
            <person name="Tian F."/>
            <person name="Wang X."/>
            <person name="Wang H."/>
            <person name="Xu L."/>
            <person name="Liu X."/>
            <person name="Vinar T."/>
            <person name="Wang Y."/>
            <person name="Lam T.W."/>
            <person name="Yiu S.M."/>
            <person name="Liu S."/>
            <person name="Zhang H."/>
            <person name="Li D."/>
            <person name="Huang Y."/>
            <person name="Wang X."/>
            <person name="Yang G."/>
            <person name="Jiang Z."/>
            <person name="Wang J."/>
            <person name="Qin N."/>
            <person name="Li L."/>
            <person name="Li J."/>
            <person name="Bolund L."/>
            <person name="Kristiansen K."/>
            <person name="Wong G.K."/>
            <person name="Olson M."/>
            <person name="Zhang X."/>
            <person name="Li S."/>
            <person name="Yang H."/>
            <person name="Wang J."/>
            <person name="Wang J."/>
        </authorList>
    </citation>
    <scope>NUCLEOTIDE SEQUENCE [LARGE SCALE GENOMIC DNA]</scope>
</reference>
<dbReference type="HOGENOM" id="CLU_158063_0_0_1"/>
<dbReference type="GO" id="GO:2000352">
    <property type="term" value="P:negative regulation of endothelial cell apoptotic process"/>
    <property type="evidence" value="ECO:0007669"/>
    <property type="project" value="Ensembl"/>
</dbReference>
<dbReference type="GO" id="GO:0009897">
    <property type="term" value="C:external side of plasma membrane"/>
    <property type="evidence" value="ECO:0007669"/>
    <property type="project" value="Ensembl"/>
</dbReference>
<dbReference type="Pfam" id="PF03487">
    <property type="entry name" value="IL13"/>
    <property type="match status" value="1"/>
</dbReference>
<evidence type="ECO:0000256" key="7">
    <source>
        <dbReference type="ARBA" id="ARBA00022729"/>
    </source>
</evidence>
<dbReference type="GeneTree" id="ENSGT00390000003225"/>
<comment type="subcellular location">
    <subcellularLocation>
        <location evidence="1">Secreted</location>
    </subcellularLocation>
</comment>
<dbReference type="InterPro" id="IPR009079">
    <property type="entry name" value="4_helix_cytokine-like_core"/>
</dbReference>
<evidence type="ECO:0000256" key="8">
    <source>
        <dbReference type="ARBA" id="ARBA00023157"/>
    </source>
</evidence>
<evidence type="ECO:0000256" key="4">
    <source>
        <dbReference type="ARBA" id="ARBA00016752"/>
    </source>
</evidence>
<dbReference type="GO" id="GO:0050728">
    <property type="term" value="P:negative regulation of inflammatory response"/>
    <property type="evidence" value="ECO:0007669"/>
    <property type="project" value="Ensembl"/>
</dbReference>
<dbReference type="SMART" id="SM00190">
    <property type="entry name" value="IL4_13"/>
    <property type="match status" value="1"/>
</dbReference>
<evidence type="ECO:0000256" key="5">
    <source>
        <dbReference type="ARBA" id="ARBA00022514"/>
    </source>
</evidence>
<dbReference type="GO" id="GO:0005126">
    <property type="term" value="F:cytokine receptor binding"/>
    <property type="evidence" value="ECO:0007669"/>
    <property type="project" value="InterPro"/>
</dbReference>
<dbReference type="GO" id="GO:0120162">
    <property type="term" value="P:positive regulation of cold-induced thermogenesis"/>
    <property type="evidence" value="ECO:0007669"/>
    <property type="project" value="Ensembl"/>
</dbReference>
<dbReference type="PROSITE" id="PS00838">
    <property type="entry name" value="INTERLEUKIN_4_13"/>
    <property type="match status" value="1"/>
</dbReference>
<dbReference type="GO" id="GO:0009624">
    <property type="term" value="P:response to nematode"/>
    <property type="evidence" value="ECO:0007669"/>
    <property type="project" value="Ensembl"/>
</dbReference>
<dbReference type="FunCoup" id="G1MH85">
    <property type="interactions" value="28"/>
</dbReference>
<dbReference type="GO" id="GO:0010269">
    <property type="term" value="P:response to selenium ion"/>
    <property type="evidence" value="ECO:0007669"/>
    <property type="project" value="Ensembl"/>
</dbReference>
<evidence type="ECO:0000256" key="3">
    <source>
        <dbReference type="ARBA" id="ARBA00011337"/>
    </source>
</evidence>
<reference evidence="10" key="2">
    <citation type="submission" date="2025-08" db="UniProtKB">
        <authorList>
            <consortium name="Ensembl"/>
        </authorList>
    </citation>
    <scope>IDENTIFICATION</scope>
</reference>
<comment type="subunit">
    <text evidence="3">Interacts with IL13RA2.</text>
</comment>
<dbReference type="GO" id="GO:0006954">
    <property type="term" value="P:inflammatory response"/>
    <property type="evidence" value="ECO:0007669"/>
    <property type="project" value="Ensembl"/>
</dbReference>
<dbReference type="GO" id="GO:0005737">
    <property type="term" value="C:cytoplasm"/>
    <property type="evidence" value="ECO:0007669"/>
    <property type="project" value="Ensembl"/>
</dbReference>
<dbReference type="Ensembl" id="ENSAMET00000019469.2">
    <property type="protein sequence ID" value="ENSAMEP00000018719.2"/>
    <property type="gene ID" value="ENSAMEG00000017722.2"/>
</dbReference>
<dbReference type="PRINTS" id="PR01929">
    <property type="entry name" value="INTRLEUKIN13"/>
</dbReference>
<dbReference type="FunFam" id="1.20.1250.10:FF:000029">
    <property type="entry name" value="Interleukin-13"/>
    <property type="match status" value="1"/>
</dbReference>
<accession>G1MH85</accession>
<dbReference type="GO" id="GO:0043306">
    <property type="term" value="P:positive regulation of mast cell degranulation"/>
    <property type="evidence" value="ECO:0007669"/>
    <property type="project" value="Ensembl"/>
</dbReference>
<dbReference type="GO" id="GO:0035772">
    <property type="term" value="P:interleukin-13-mediated signaling pathway"/>
    <property type="evidence" value="ECO:0007669"/>
    <property type="project" value="Ensembl"/>
</dbReference>
<dbReference type="InterPro" id="IPR018096">
    <property type="entry name" value="IL-4/IL-13_CS"/>
</dbReference>
<dbReference type="GO" id="GO:0005125">
    <property type="term" value="F:cytokine activity"/>
    <property type="evidence" value="ECO:0007669"/>
    <property type="project" value="UniProtKB-KW"/>
</dbReference>
<dbReference type="GO" id="GO:0042116">
    <property type="term" value="P:macrophage activation"/>
    <property type="evidence" value="ECO:0007669"/>
    <property type="project" value="Ensembl"/>
</dbReference>
<dbReference type="InParanoid" id="G1MH85"/>
<dbReference type="GO" id="GO:0045944">
    <property type="term" value="P:positive regulation of transcription by RNA polymerase II"/>
    <property type="evidence" value="ECO:0007669"/>
    <property type="project" value="Ensembl"/>
</dbReference>
<keyword evidence="8" id="KW-1015">Disulfide bond</keyword>
<evidence type="ECO:0000256" key="6">
    <source>
        <dbReference type="ARBA" id="ARBA00022525"/>
    </source>
</evidence>
<evidence type="ECO:0000313" key="11">
    <source>
        <dbReference type="Proteomes" id="UP000008912"/>
    </source>
</evidence>
<dbReference type="GO" id="GO:0002639">
    <property type="term" value="P:positive regulation of immunoglobulin production"/>
    <property type="evidence" value="ECO:0007669"/>
    <property type="project" value="Ensembl"/>
</dbReference>
<dbReference type="GO" id="GO:0006955">
    <property type="term" value="P:immune response"/>
    <property type="evidence" value="ECO:0007669"/>
    <property type="project" value="InterPro"/>
</dbReference>
<dbReference type="GO" id="GO:0005615">
    <property type="term" value="C:extracellular space"/>
    <property type="evidence" value="ECO:0007669"/>
    <property type="project" value="UniProtKB-KW"/>
</dbReference>
<dbReference type="GO" id="GO:0043032">
    <property type="term" value="P:positive regulation of macrophage activation"/>
    <property type="evidence" value="ECO:0007669"/>
    <property type="project" value="Ensembl"/>
</dbReference>
<sequence>TSLLLASPALALGSMALWLTVVIALTCLGGLASPGPVPSHKALRELIEELVNITQNQASLCNGSMVWSVNQTASMYCAALESLLNVSDCGAIQRTQRMLKAMCLHTPSAGHLSSQRSQDTKIEVIQLVKNLLTHVRGLFRHGNFT</sequence>
<gene>
    <name evidence="10" type="primary">IL13</name>
</gene>
<dbReference type="PANTHER" id="PTHR48486:SF1">
    <property type="entry name" value="INTERLEUKIN-13"/>
    <property type="match status" value="1"/>
</dbReference>
<name>G1MH85_AILME</name>
<dbReference type="InterPro" id="IPR001325">
    <property type="entry name" value="IL-4/IL-13"/>
</dbReference>